<dbReference type="AlphaFoldDB" id="A0A9P1IB47"/>
<dbReference type="Proteomes" id="UP001152747">
    <property type="component" value="Unassembled WGS sequence"/>
</dbReference>
<protein>
    <recommendedName>
        <fullName evidence="4">SXP/RAL-2 family protein Ani s 5-like cation-binding domain-containing protein</fullName>
    </recommendedName>
</protein>
<gene>
    <name evidence="2" type="ORF">CAMP_LOCUS4466</name>
</gene>
<evidence type="ECO:0000313" key="3">
    <source>
        <dbReference type="Proteomes" id="UP001152747"/>
    </source>
</evidence>
<dbReference type="OrthoDB" id="5798093at2759"/>
<evidence type="ECO:0000313" key="2">
    <source>
        <dbReference type="EMBL" id="CAI5441829.1"/>
    </source>
</evidence>
<organism evidence="2 3">
    <name type="scientific">Caenorhabditis angaria</name>
    <dbReference type="NCBI Taxonomy" id="860376"/>
    <lineage>
        <taxon>Eukaryota</taxon>
        <taxon>Metazoa</taxon>
        <taxon>Ecdysozoa</taxon>
        <taxon>Nematoda</taxon>
        <taxon>Chromadorea</taxon>
        <taxon>Rhabditida</taxon>
        <taxon>Rhabditina</taxon>
        <taxon>Rhabditomorpha</taxon>
        <taxon>Rhabditoidea</taxon>
        <taxon>Rhabditidae</taxon>
        <taxon>Peloderinae</taxon>
        <taxon>Caenorhabditis</taxon>
    </lineage>
</organism>
<sequence>MLKTTIFIISTFLISFSREDKTDSIDRILENAETKTISQINEEIDKLVEKLDKNVQKEHREWKMRVEKEERQRKMRIFKALPKLSTKTQQKLIRIVMTQQNTQLTVGEKNRILTHIANSMDENTKRELLRNLNDRDLYSLIF</sequence>
<comment type="caution">
    <text evidence="2">The sequence shown here is derived from an EMBL/GenBank/DDBJ whole genome shotgun (WGS) entry which is preliminary data.</text>
</comment>
<evidence type="ECO:0008006" key="4">
    <source>
        <dbReference type="Google" id="ProtNLM"/>
    </source>
</evidence>
<keyword evidence="1" id="KW-0175">Coiled coil</keyword>
<dbReference type="EMBL" id="CANHGI010000002">
    <property type="protein sequence ID" value="CAI5441829.1"/>
    <property type="molecule type" value="Genomic_DNA"/>
</dbReference>
<proteinExistence type="predicted"/>
<accession>A0A9P1IB47</accession>
<reference evidence="2" key="1">
    <citation type="submission" date="2022-11" db="EMBL/GenBank/DDBJ databases">
        <authorList>
            <person name="Kikuchi T."/>
        </authorList>
    </citation>
    <scope>NUCLEOTIDE SEQUENCE</scope>
    <source>
        <strain evidence="2">PS1010</strain>
    </source>
</reference>
<feature type="coiled-coil region" evidence="1">
    <location>
        <begin position="37"/>
        <end position="72"/>
    </location>
</feature>
<name>A0A9P1IB47_9PELO</name>
<evidence type="ECO:0000256" key="1">
    <source>
        <dbReference type="SAM" id="Coils"/>
    </source>
</evidence>
<keyword evidence="3" id="KW-1185">Reference proteome</keyword>